<keyword evidence="9" id="KW-1185">Reference proteome</keyword>
<proteinExistence type="predicted"/>
<dbReference type="Pfam" id="PF09339">
    <property type="entry name" value="HTH_IclR"/>
    <property type="match status" value="1"/>
</dbReference>
<reference evidence="9" key="1">
    <citation type="submission" date="2018-08" db="EMBL/GenBank/DDBJ databases">
        <authorList>
            <person name="Blom J."/>
        </authorList>
    </citation>
    <scope>NUCLEOTIDE SEQUENCE [LARGE SCALE GENOMIC DNA]</scope>
    <source>
        <strain evidence="9">CCOS 865</strain>
    </source>
</reference>
<dbReference type="InterPro" id="IPR014757">
    <property type="entry name" value="Tscrpt_reg_IclR_C"/>
</dbReference>
<dbReference type="InterPro" id="IPR005471">
    <property type="entry name" value="Tscrpt_reg_IclR_N"/>
</dbReference>
<accession>A0A383RUY0</accession>
<feature type="domain" description="IclR-ED" evidence="7">
    <location>
        <begin position="317"/>
        <end position="498"/>
    </location>
</feature>
<dbReference type="InterPro" id="IPR036390">
    <property type="entry name" value="WH_DNA-bd_sf"/>
</dbReference>
<dbReference type="PANTHER" id="PTHR30136:SF24">
    <property type="entry name" value="HTH-TYPE TRANSCRIPTIONAL REPRESSOR ALLR"/>
    <property type="match status" value="1"/>
</dbReference>
<dbReference type="PANTHER" id="PTHR30136">
    <property type="entry name" value="HELIX-TURN-HELIX TRANSCRIPTIONAL REGULATOR, ICLR FAMILY"/>
    <property type="match status" value="1"/>
</dbReference>
<dbReference type="InterPro" id="IPR036388">
    <property type="entry name" value="WH-like_DNA-bd_sf"/>
</dbReference>
<protein>
    <recommendedName>
        <fullName evidence="4">HTH-type transcriptional repressor AllR</fullName>
    </recommendedName>
    <alternativeName>
        <fullName evidence="5">Negative regulator of allantoin and glyoxylate utilization operons</fullName>
    </alternativeName>
</protein>
<gene>
    <name evidence="8" type="primary">iclR</name>
    <name evidence="8" type="ORF">CCOS865_03154</name>
</gene>
<dbReference type="GO" id="GO:0003677">
    <property type="term" value="F:DNA binding"/>
    <property type="evidence" value="ECO:0007669"/>
    <property type="project" value="UniProtKB-KW"/>
</dbReference>
<dbReference type="GO" id="GO:0003700">
    <property type="term" value="F:DNA-binding transcription factor activity"/>
    <property type="evidence" value="ECO:0007669"/>
    <property type="project" value="TreeGrafter"/>
</dbReference>
<dbReference type="PROSITE" id="PS51077">
    <property type="entry name" value="HTH_ICLR"/>
    <property type="match status" value="1"/>
</dbReference>
<evidence type="ECO:0000313" key="8">
    <source>
        <dbReference type="EMBL" id="SYX90887.1"/>
    </source>
</evidence>
<dbReference type="Gene3D" id="3.30.450.40">
    <property type="match status" value="1"/>
</dbReference>
<dbReference type="Proteomes" id="UP000263595">
    <property type="component" value="Unassembled WGS sequence"/>
</dbReference>
<keyword evidence="2" id="KW-0238">DNA-binding</keyword>
<sequence>MPNAPLEISSAKASAATSSHGRLIEVMDALVRRADGEPWGVRELASELNESRSTINRILTALVDRDFAVEEGVGKYRVGPRFRVLMLALSNRSALLSAGRRLLDGLAGGAKQAALLSVYAPHVNGYYVLYCGQAQATLAFRPQIGAVYPLGFGDIGRGFKDVLQRTPDSDSQCTPDKAVSPVAPIAEYEFPPAVTIVTRRLAQGLIISVSLHDLGGDDTQGTRASRETVDDVVSELERLLFQPRGAEQHISADDSSTVARLEGLLQMLCAAPNGYLCSSGIAVQLHCNAATARKIIESASQANLVFATSEALYPGARLYQWAALLNNKACTTAKLCRGVIESLVKETGETVAFLSYDAKTAKAHFIEVVQGWRPIQYTLETGVDVPLYAGGAGKAVLAHLAPGVADGLTLQKFTETTIVSHEELQADLLAIRKRGWSVGDGERVLGAFGIGVPFFVDGQVAGALSATIPQYRKQECDVPGLVESMKSATKRIGRLLSLGETIRD</sequence>
<dbReference type="SUPFAM" id="SSF46785">
    <property type="entry name" value="Winged helix' DNA-binding domain"/>
    <property type="match status" value="1"/>
</dbReference>
<dbReference type="InterPro" id="IPR029016">
    <property type="entry name" value="GAF-like_dom_sf"/>
</dbReference>
<dbReference type="OrthoDB" id="9807558at2"/>
<dbReference type="Pfam" id="PF01614">
    <property type="entry name" value="IclR_C"/>
    <property type="match status" value="1"/>
</dbReference>
<keyword evidence="3" id="KW-0804">Transcription</keyword>
<organism evidence="8 9">
    <name type="scientific">Pseudomonas reidholzensis</name>
    <dbReference type="NCBI Taxonomy" id="1785162"/>
    <lineage>
        <taxon>Bacteria</taxon>
        <taxon>Pseudomonadati</taxon>
        <taxon>Pseudomonadota</taxon>
        <taxon>Gammaproteobacteria</taxon>
        <taxon>Pseudomonadales</taxon>
        <taxon>Pseudomonadaceae</taxon>
        <taxon>Pseudomonas</taxon>
    </lineage>
</organism>
<keyword evidence="1" id="KW-0805">Transcription regulation</keyword>
<feature type="domain" description="HTH iclR-type" evidence="6">
    <location>
        <begin position="17"/>
        <end position="80"/>
    </location>
</feature>
<evidence type="ECO:0000256" key="1">
    <source>
        <dbReference type="ARBA" id="ARBA00023015"/>
    </source>
</evidence>
<evidence type="ECO:0000313" key="9">
    <source>
        <dbReference type="Proteomes" id="UP000263595"/>
    </source>
</evidence>
<evidence type="ECO:0000259" key="7">
    <source>
        <dbReference type="PROSITE" id="PS51078"/>
    </source>
</evidence>
<dbReference type="GO" id="GO:0045892">
    <property type="term" value="P:negative regulation of DNA-templated transcription"/>
    <property type="evidence" value="ECO:0007669"/>
    <property type="project" value="TreeGrafter"/>
</dbReference>
<evidence type="ECO:0000259" key="6">
    <source>
        <dbReference type="PROSITE" id="PS51077"/>
    </source>
</evidence>
<dbReference type="SUPFAM" id="SSF55781">
    <property type="entry name" value="GAF domain-like"/>
    <property type="match status" value="1"/>
</dbReference>
<dbReference type="AlphaFoldDB" id="A0A383RUY0"/>
<dbReference type="InterPro" id="IPR050707">
    <property type="entry name" value="HTH_MetabolicPath_Reg"/>
</dbReference>
<dbReference type="Gene3D" id="1.10.10.10">
    <property type="entry name" value="Winged helix-like DNA-binding domain superfamily/Winged helix DNA-binding domain"/>
    <property type="match status" value="1"/>
</dbReference>
<name>A0A383RUY0_9PSED</name>
<dbReference type="PROSITE" id="PS51078">
    <property type="entry name" value="ICLR_ED"/>
    <property type="match status" value="1"/>
</dbReference>
<dbReference type="RefSeq" id="WP_119142530.1">
    <property type="nucleotide sequence ID" value="NZ_CBCSFL010000011.1"/>
</dbReference>
<dbReference type="EMBL" id="UNOZ01000022">
    <property type="protein sequence ID" value="SYX90887.1"/>
    <property type="molecule type" value="Genomic_DNA"/>
</dbReference>
<evidence type="ECO:0000256" key="3">
    <source>
        <dbReference type="ARBA" id="ARBA00023163"/>
    </source>
</evidence>
<evidence type="ECO:0000256" key="2">
    <source>
        <dbReference type="ARBA" id="ARBA00023125"/>
    </source>
</evidence>
<evidence type="ECO:0000256" key="4">
    <source>
        <dbReference type="ARBA" id="ARBA00040379"/>
    </source>
</evidence>
<evidence type="ECO:0000256" key="5">
    <source>
        <dbReference type="ARBA" id="ARBA00042627"/>
    </source>
</evidence>